<dbReference type="InterPro" id="IPR036206">
    <property type="entry name" value="ThiamineP_synth_sf"/>
</dbReference>
<keyword evidence="2" id="KW-0784">Thiamine biosynthesis</keyword>
<dbReference type="SUPFAM" id="SSF51391">
    <property type="entry name" value="Thiamin phosphate synthase"/>
    <property type="match status" value="1"/>
</dbReference>
<evidence type="ECO:0000313" key="5">
    <source>
        <dbReference type="Proteomes" id="UP000824214"/>
    </source>
</evidence>
<accession>A0A9D2M0F9</accession>
<comment type="pathway">
    <text evidence="1">Cofactor biosynthesis; thiamine diphosphate biosynthesis.</text>
</comment>
<comment type="caution">
    <text evidence="4">The sequence shown here is derived from an EMBL/GenBank/DDBJ whole genome shotgun (WGS) entry which is preliminary data.</text>
</comment>
<dbReference type="CDD" id="cd00564">
    <property type="entry name" value="TMP_TenI"/>
    <property type="match status" value="1"/>
</dbReference>
<dbReference type="GO" id="GO:0005737">
    <property type="term" value="C:cytoplasm"/>
    <property type="evidence" value="ECO:0007669"/>
    <property type="project" value="TreeGrafter"/>
</dbReference>
<protein>
    <submittedName>
        <fullName evidence="4">Thiamine phosphate synthase</fullName>
    </submittedName>
</protein>
<proteinExistence type="predicted"/>
<reference evidence="4" key="2">
    <citation type="submission" date="2021-04" db="EMBL/GenBank/DDBJ databases">
        <authorList>
            <person name="Gilroy R."/>
        </authorList>
    </citation>
    <scope>NUCLEOTIDE SEQUENCE</scope>
    <source>
        <strain evidence="4">ChiBcolR8-3208</strain>
    </source>
</reference>
<dbReference type="InterPro" id="IPR022998">
    <property type="entry name" value="ThiamineP_synth_TenI"/>
</dbReference>
<dbReference type="Gene3D" id="3.20.20.70">
    <property type="entry name" value="Aldolase class I"/>
    <property type="match status" value="1"/>
</dbReference>
<feature type="domain" description="Thiamine phosphate synthase/TenI" evidence="3">
    <location>
        <begin position="5"/>
        <end position="181"/>
    </location>
</feature>
<sequence length="201" mass="21190">MFKIVCVTARALCPGDFLAQLERVAAAGVDKIILREKDLPEPDYKLLAARALALCRRYGVECAVHNFPQTANELGAPTLHLPLPRLRALSPEERAAFPVLGASCHSLEDVREAAELGCSYGTLGHIFPTGCKPGLPPRGVELLAQVCQASPLPVYAIGGVGPGNIAQVRQAGAAGACVMSGFMTAPDPARLVGQLRKEAEL</sequence>
<evidence type="ECO:0000259" key="3">
    <source>
        <dbReference type="Pfam" id="PF02581"/>
    </source>
</evidence>
<evidence type="ECO:0000256" key="1">
    <source>
        <dbReference type="ARBA" id="ARBA00004948"/>
    </source>
</evidence>
<evidence type="ECO:0000256" key="2">
    <source>
        <dbReference type="ARBA" id="ARBA00022977"/>
    </source>
</evidence>
<dbReference type="GO" id="GO:0009228">
    <property type="term" value="P:thiamine biosynthetic process"/>
    <property type="evidence" value="ECO:0007669"/>
    <property type="project" value="UniProtKB-KW"/>
</dbReference>
<organism evidence="4 5">
    <name type="scientific">Candidatus Acutalibacter ornithocaccae</name>
    <dbReference type="NCBI Taxonomy" id="2838416"/>
    <lineage>
        <taxon>Bacteria</taxon>
        <taxon>Bacillati</taxon>
        <taxon>Bacillota</taxon>
        <taxon>Clostridia</taxon>
        <taxon>Eubacteriales</taxon>
        <taxon>Acutalibacteraceae</taxon>
        <taxon>Acutalibacter</taxon>
    </lineage>
</organism>
<dbReference type="InterPro" id="IPR013785">
    <property type="entry name" value="Aldolase_TIM"/>
</dbReference>
<evidence type="ECO:0000313" key="4">
    <source>
        <dbReference type="EMBL" id="HJB38491.1"/>
    </source>
</evidence>
<dbReference type="Pfam" id="PF02581">
    <property type="entry name" value="TMP-TENI"/>
    <property type="match status" value="1"/>
</dbReference>
<dbReference type="Proteomes" id="UP000824214">
    <property type="component" value="Unassembled WGS sequence"/>
</dbReference>
<dbReference type="PANTHER" id="PTHR20857">
    <property type="entry name" value="THIAMINE-PHOSPHATE PYROPHOSPHORYLASE"/>
    <property type="match status" value="1"/>
</dbReference>
<dbReference type="PANTHER" id="PTHR20857:SF15">
    <property type="entry name" value="THIAMINE-PHOSPHATE SYNTHASE"/>
    <property type="match status" value="1"/>
</dbReference>
<dbReference type="GO" id="GO:0004789">
    <property type="term" value="F:thiamine-phosphate diphosphorylase activity"/>
    <property type="evidence" value="ECO:0007669"/>
    <property type="project" value="TreeGrafter"/>
</dbReference>
<dbReference type="AlphaFoldDB" id="A0A9D2M0F9"/>
<name>A0A9D2M0F9_9FIRM</name>
<reference evidence="4" key="1">
    <citation type="journal article" date="2021" name="PeerJ">
        <title>Extensive microbial diversity within the chicken gut microbiome revealed by metagenomics and culture.</title>
        <authorList>
            <person name="Gilroy R."/>
            <person name="Ravi A."/>
            <person name="Getino M."/>
            <person name="Pursley I."/>
            <person name="Horton D.L."/>
            <person name="Alikhan N.F."/>
            <person name="Baker D."/>
            <person name="Gharbi K."/>
            <person name="Hall N."/>
            <person name="Watson M."/>
            <person name="Adriaenssens E.M."/>
            <person name="Foster-Nyarko E."/>
            <person name="Jarju S."/>
            <person name="Secka A."/>
            <person name="Antonio M."/>
            <person name="Oren A."/>
            <person name="Chaudhuri R.R."/>
            <person name="La Ragione R."/>
            <person name="Hildebrand F."/>
            <person name="Pallen M.J."/>
        </authorList>
    </citation>
    <scope>NUCLEOTIDE SEQUENCE</scope>
    <source>
        <strain evidence="4">ChiBcolR8-3208</strain>
    </source>
</reference>
<dbReference type="EMBL" id="DWXZ01000222">
    <property type="protein sequence ID" value="HJB38491.1"/>
    <property type="molecule type" value="Genomic_DNA"/>
</dbReference>
<gene>
    <name evidence="4" type="ORF">H9942_10585</name>
</gene>